<evidence type="ECO:0000313" key="1">
    <source>
        <dbReference type="EMBL" id="KAI0054914.1"/>
    </source>
</evidence>
<dbReference type="EMBL" id="MU277330">
    <property type="protein sequence ID" value="KAI0054914.1"/>
    <property type="molecule type" value="Genomic_DNA"/>
</dbReference>
<proteinExistence type="predicted"/>
<reference evidence="1" key="1">
    <citation type="submission" date="2021-03" db="EMBL/GenBank/DDBJ databases">
        <authorList>
            <consortium name="DOE Joint Genome Institute"/>
            <person name="Ahrendt S."/>
            <person name="Looney B.P."/>
            <person name="Miyauchi S."/>
            <person name="Morin E."/>
            <person name="Drula E."/>
            <person name="Courty P.E."/>
            <person name="Chicoki N."/>
            <person name="Fauchery L."/>
            <person name="Kohler A."/>
            <person name="Kuo A."/>
            <person name="Labutti K."/>
            <person name="Pangilinan J."/>
            <person name="Lipzen A."/>
            <person name="Riley R."/>
            <person name="Andreopoulos W."/>
            <person name="He G."/>
            <person name="Johnson J."/>
            <person name="Barry K.W."/>
            <person name="Grigoriev I.V."/>
            <person name="Nagy L."/>
            <person name="Hibbett D."/>
            <person name="Henrissat B."/>
            <person name="Matheny P.B."/>
            <person name="Labbe J."/>
            <person name="Martin F."/>
        </authorList>
    </citation>
    <scope>NUCLEOTIDE SEQUENCE</scope>
    <source>
        <strain evidence="1">HHB10654</strain>
    </source>
</reference>
<evidence type="ECO:0000313" key="2">
    <source>
        <dbReference type="Proteomes" id="UP000814140"/>
    </source>
</evidence>
<gene>
    <name evidence="1" type="ORF">BV25DRAFT_1833474</name>
</gene>
<organism evidence="1 2">
    <name type="scientific">Artomyces pyxidatus</name>
    <dbReference type="NCBI Taxonomy" id="48021"/>
    <lineage>
        <taxon>Eukaryota</taxon>
        <taxon>Fungi</taxon>
        <taxon>Dikarya</taxon>
        <taxon>Basidiomycota</taxon>
        <taxon>Agaricomycotina</taxon>
        <taxon>Agaricomycetes</taxon>
        <taxon>Russulales</taxon>
        <taxon>Auriscalpiaceae</taxon>
        <taxon>Artomyces</taxon>
    </lineage>
</organism>
<name>A0ACB8SEZ1_9AGAM</name>
<reference evidence="1" key="2">
    <citation type="journal article" date="2022" name="New Phytol.">
        <title>Evolutionary transition to the ectomycorrhizal habit in the genomes of a hyperdiverse lineage of mushroom-forming fungi.</title>
        <authorList>
            <person name="Looney B."/>
            <person name="Miyauchi S."/>
            <person name="Morin E."/>
            <person name="Drula E."/>
            <person name="Courty P.E."/>
            <person name="Kohler A."/>
            <person name="Kuo A."/>
            <person name="LaButti K."/>
            <person name="Pangilinan J."/>
            <person name="Lipzen A."/>
            <person name="Riley R."/>
            <person name="Andreopoulos W."/>
            <person name="He G."/>
            <person name="Johnson J."/>
            <person name="Nolan M."/>
            <person name="Tritt A."/>
            <person name="Barry K.W."/>
            <person name="Grigoriev I.V."/>
            <person name="Nagy L.G."/>
            <person name="Hibbett D."/>
            <person name="Henrissat B."/>
            <person name="Matheny P.B."/>
            <person name="Labbe J."/>
            <person name="Martin F.M."/>
        </authorList>
    </citation>
    <scope>NUCLEOTIDE SEQUENCE</scope>
    <source>
        <strain evidence="1">HHB10654</strain>
    </source>
</reference>
<accession>A0ACB8SEZ1</accession>
<keyword evidence="2" id="KW-1185">Reference proteome</keyword>
<sequence length="374" mass="41675">MATNTLDHSSTDDSTQEKDSTEQIIIRESPDLWLKDGNLIIRTVSKDSPPTHTLYKVHKHILALHCSVFASLFDGPHDALDLGSEHRDGVPVMDLSDDADDVRDFLKALYFSKETHRHSPPTAPGRRNVFPLSYHGILRLAAKFDAQDLRDLLVPLLKADWPSVLDEWEALQDAASEQPWNEGGALDCTAAHPRSAVNTILLATECAVPDVLPAAFYELASAADFFPSDPFRAQVLSNAAKLSARQLFAMVAGRASIRGFVATAVIGHEIDAVISPACATRRRRLLTPCREYMAKWWDTQRSEAFYASDSLGWLRQTRDNCDKMVEEDVCPACIAWTKDFLVTTREALWRELPRFFDLKDEVSPNWGSPGPAST</sequence>
<protein>
    <submittedName>
        <fullName evidence="1">Uncharacterized protein</fullName>
    </submittedName>
</protein>
<comment type="caution">
    <text evidence="1">The sequence shown here is derived from an EMBL/GenBank/DDBJ whole genome shotgun (WGS) entry which is preliminary data.</text>
</comment>
<dbReference type="Proteomes" id="UP000814140">
    <property type="component" value="Unassembled WGS sequence"/>
</dbReference>